<dbReference type="PANTHER" id="PTHR48104:SF30">
    <property type="entry name" value="METACASPASE-1"/>
    <property type="match status" value="1"/>
</dbReference>
<dbReference type="Gene3D" id="3.40.50.12660">
    <property type="match status" value="1"/>
</dbReference>
<dbReference type="GO" id="GO:0006508">
    <property type="term" value="P:proteolysis"/>
    <property type="evidence" value="ECO:0007669"/>
    <property type="project" value="InterPro"/>
</dbReference>
<dbReference type="InterPro" id="IPR011600">
    <property type="entry name" value="Pept_C14_caspase"/>
</dbReference>
<accession>A0A9W8TV77</accession>
<keyword evidence="7" id="KW-1185">Reference proteome</keyword>
<organism evidence="6 7">
    <name type="scientific">Lentinula detonsa</name>
    <dbReference type="NCBI Taxonomy" id="2804962"/>
    <lineage>
        <taxon>Eukaryota</taxon>
        <taxon>Fungi</taxon>
        <taxon>Dikarya</taxon>
        <taxon>Basidiomycota</taxon>
        <taxon>Agaricomycotina</taxon>
        <taxon>Agaricomycetes</taxon>
        <taxon>Agaricomycetidae</taxon>
        <taxon>Agaricales</taxon>
        <taxon>Marasmiineae</taxon>
        <taxon>Omphalotaceae</taxon>
        <taxon>Lentinula</taxon>
    </lineage>
</organism>
<reference evidence="6 7" key="1">
    <citation type="journal article" date="2023" name="Proc. Natl. Acad. Sci. U.S.A.">
        <title>A global phylogenomic analysis of the shiitake genus Lentinula.</title>
        <authorList>
            <person name="Sierra-Patev S."/>
            <person name="Min B."/>
            <person name="Naranjo-Ortiz M."/>
            <person name="Looney B."/>
            <person name="Konkel Z."/>
            <person name="Slot J.C."/>
            <person name="Sakamoto Y."/>
            <person name="Steenwyk J.L."/>
            <person name="Rokas A."/>
            <person name="Carro J."/>
            <person name="Camarero S."/>
            <person name="Ferreira P."/>
            <person name="Molpeceres G."/>
            <person name="Ruiz-Duenas F.J."/>
            <person name="Serrano A."/>
            <person name="Henrissat B."/>
            <person name="Drula E."/>
            <person name="Hughes K.W."/>
            <person name="Mata J.L."/>
            <person name="Ishikawa N.K."/>
            <person name="Vargas-Isla R."/>
            <person name="Ushijima S."/>
            <person name="Smith C.A."/>
            <person name="Donoghue J."/>
            <person name="Ahrendt S."/>
            <person name="Andreopoulos W."/>
            <person name="He G."/>
            <person name="LaButti K."/>
            <person name="Lipzen A."/>
            <person name="Ng V."/>
            <person name="Riley R."/>
            <person name="Sandor L."/>
            <person name="Barry K."/>
            <person name="Martinez A.T."/>
            <person name="Xiao Y."/>
            <person name="Gibbons J.G."/>
            <person name="Terashima K."/>
            <person name="Grigoriev I.V."/>
            <person name="Hibbett D."/>
        </authorList>
    </citation>
    <scope>NUCLEOTIDE SEQUENCE [LARGE SCALE GENOMIC DNA]</scope>
    <source>
        <strain evidence="6 7">TFB7810</strain>
    </source>
</reference>
<dbReference type="InterPro" id="IPR050452">
    <property type="entry name" value="Metacaspase"/>
</dbReference>
<keyword evidence="3" id="KW-0645">Protease</keyword>
<evidence type="ECO:0000256" key="3">
    <source>
        <dbReference type="ARBA" id="ARBA00022807"/>
    </source>
</evidence>
<comment type="similarity">
    <text evidence="1">Belongs to the peptidase C14B family.</text>
</comment>
<dbReference type="Pfam" id="PF00656">
    <property type="entry name" value="Peptidase_C14"/>
    <property type="match status" value="1"/>
</dbReference>
<dbReference type="PANTHER" id="PTHR48104">
    <property type="entry name" value="METACASPASE-4"/>
    <property type="match status" value="1"/>
</dbReference>
<dbReference type="Proteomes" id="UP001142393">
    <property type="component" value="Unassembled WGS sequence"/>
</dbReference>
<comment type="caution">
    <text evidence="6">The sequence shown here is derived from an EMBL/GenBank/DDBJ whole genome shotgun (WGS) entry which is preliminary data.</text>
</comment>
<protein>
    <submittedName>
        <fullName evidence="6">Caspase domain-containing protein</fullName>
    </submittedName>
</protein>
<dbReference type="SUPFAM" id="SSF52129">
    <property type="entry name" value="Caspase-like"/>
    <property type="match status" value="1"/>
</dbReference>
<feature type="region of interest" description="Disordered" evidence="4">
    <location>
        <begin position="146"/>
        <end position="198"/>
    </location>
</feature>
<dbReference type="GO" id="GO:0004197">
    <property type="term" value="F:cysteine-type endopeptidase activity"/>
    <property type="evidence" value="ECO:0007669"/>
    <property type="project" value="InterPro"/>
</dbReference>
<proteinExistence type="inferred from homology"/>
<evidence type="ECO:0000259" key="5">
    <source>
        <dbReference type="Pfam" id="PF00656"/>
    </source>
</evidence>
<dbReference type="GO" id="GO:0006915">
    <property type="term" value="P:apoptotic process"/>
    <property type="evidence" value="ECO:0007669"/>
    <property type="project" value="UniProtKB-KW"/>
</dbReference>
<keyword evidence="3" id="KW-0378">Hydrolase</keyword>
<evidence type="ECO:0000256" key="1">
    <source>
        <dbReference type="ARBA" id="ARBA00009005"/>
    </source>
</evidence>
<evidence type="ECO:0000313" key="6">
    <source>
        <dbReference type="EMBL" id="KAJ3741491.1"/>
    </source>
</evidence>
<keyword evidence="2" id="KW-0053">Apoptosis</keyword>
<dbReference type="EMBL" id="JANVFU010000012">
    <property type="protein sequence ID" value="KAJ3741491.1"/>
    <property type="molecule type" value="Genomic_DNA"/>
</dbReference>
<feature type="compositionally biased region" description="Basic residues" evidence="4">
    <location>
        <begin position="146"/>
        <end position="157"/>
    </location>
</feature>
<evidence type="ECO:0000313" key="7">
    <source>
        <dbReference type="Proteomes" id="UP001142393"/>
    </source>
</evidence>
<feature type="domain" description="Peptidase C14 caspase" evidence="5">
    <location>
        <begin position="225"/>
        <end position="460"/>
    </location>
</feature>
<evidence type="ECO:0000256" key="4">
    <source>
        <dbReference type="SAM" id="MobiDB-lite"/>
    </source>
</evidence>
<sequence>MYVVTFPSTGSPLVFEPPPSPNFHRSPSRSAYINGSSSPKMMWDIGKSSNHEHSNRESAVVRMPSPVIGSNPIIYTPAPSQHSGHLAVPMGEFHSYAGSRAEPTTGVPLARAISADEPRHLHQRHYSNPPDVDRVLHLPAIIIKSSHHHHKSHHKHSHSADHSQHHQSHAPRYETADSGHHQYSLTPRPRTPMHYDPQQQQYRPAKPLIPHPPHPGFLYSLCNRRRKALCIGINYLGEPHELKGCINDARSMRKFLIEKHGYKREDIVLLTDDSRDPRSQPNRRNMIAAMQWLVQSAHYSGHGGQTKDYDGDEVDGMDEVIFPVDFKRKGHIVDDDLYKIMVAPLPAGCRLTALFDSCHSGTVLDLPFIYTPRSRIRGSHVSQRARARRSSPADVISFSACKDGQKSTDTFKGGVAVGAMSWAYCEVMSRHPDQSYKQILREVNDMTYPRYHQTPQLGSSHHIDMNRKFIV</sequence>
<evidence type="ECO:0000256" key="2">
    <source>
        <dbReference type="ARBA" id="ARBA00022703"/>
    </source>
</evidence>
<gene>
    <name evidence="6" type="ORF">DFH05DRAFT_1578431</name>
</gene>
<dbReference type="AlphaFoldDB" id="A0A9W8TV77"/>
<keyword evidence="3" id="KW-0788">Thiol protease</keyword>
<dbReference type="GO" id="GO:0005737">
    <property type="term" value="C:cytoplasm"/>
    <property type="evidence" value="ECO:0007669"/>
    <property type="project" value="TreeGrafter"/>
</dbReference>
<dbReference type="InterPro" id="IPR029030">
    <property type="entry name" value="Caspase-like_dom_sf"/>
</dbReference>
<feature type="compositionally biased region" description="Basic and acidic residues" evidence="4">
    <location>
        <begin position="171"/>
        <end position="180"/>
    </location>
</feature>
<name>A0A9W8TV77_9AGAR</name>